<dbReference type="SUPFAM" id="SSF160904">
    <property type="entry name" value="Jann2411-like"/>
    <property type="match status" value="1"/>
</dbReference>
<dbReference type="InterPro" id="IPR010852">
    <property type="entry name" value="ABATE"/>
</dbReference>
<proteinExistence type="predicted"/>
<gene>
    <name evidence="2" type="ORF">KHQ06_31540</name>
</gene>
<name>A0ABX8D2E6_9NOCA</name>
<dbReference type="Pfam" id="PF07336">
    <property type="entry name" value="ABATE"/>
    <property type="match status" value="1"/>
</dbReference>
<accession>A0ABX8D2E6</accession>
<sequence>MPEPRPHLGEPLALDLLNTRWIAASGRQDLLTDVTGARQWLADNDLDLPADAATLRALVTAREAILRAVKGETADDLNAVLEHGRIRRTLTPDGPATLPEVGDPAWLPGWLAADNLLHLLASSPDRIKKCAHPQCILWFLDTSKNGTRRWHSMAACGNRAKATRHYAKKTQAEHSE</sequence>
<evidence type="ECO:0000313" key="2">
    <source>
        <dbReference type="EMBL" id="QVI25254.1"/>
    </source>
</evidence>
<organism evidence="2 3">
    <name type="scientific">Nocardia tengchongensis</name>
    <dbReference type="NCBI Taxonomy" id="2055889"/>
    <lineage>
        <taxon>Bacteria</taxon>
        <taxon>Bacillati</taxon>
        <taxon>Actinomycetota</taxon>
        <taxon>Actinomycetes</taxon>
        <taxon>Mycobacteriales</taxon>
        <taxon>Nocardiaceae</taxon>
        <taxon>Nocardia</taxon>
    </lineage>
</organism>
<evidence type="ECO:0000259" key="1">
    <source>
        <dbReference type="Pfam" id="PF11706"/>
    </source>
</evidence>
<dbReference type="Proteomes" id="UP000683310">
    <property type="component" value="Chromosome"/>
</dbReference>
<feature type="domain" description="Zinc finger CGNR" evidence="1">
    <location>
        <begin position="126"/>
        <end position="169"/>
    </location>
</feature>
<dbReference type="PANTHER" id="PTHR35525">
    <property type="entry name" value="BLL6575 PROTEIN"/>
    <property type="match status" value="1"/>
</dbReference>
<keyword evidence="3" id="KW-1185">Reference proteome</keyword>
<evidence type="ECO:0000313" key="3">
    <source>
        <dbReference type="Proteomes" id="UP000683310"/>
    </source>
</evidence>
<dbReference type="Gene3D" id="1.10.3300.10">
    <property type="entry name" value="Jann2411-like domain"/>
    <property type="match status" value="1"/>
</dbReference>
<reference evidence="2 3" key="1">
    <citation type="submission" date="2021-04" db="EMBL/GenBank/DDBJ databases">
        <title>Nocardia tengchongensis.</title>
        <authorList>
            <person name="Zhuang k."/>
            <person name="Ran Y."/>
            <person name="Li W."/>
        </authorList>
    </citation>
    <scope>NUCLEOTIDE SEQUENCE [LARGE SCALE GENOMIC DNA]</scope>
    <source>
        <strain evidence="2 3">CFH S0057</strain>
    </source>
</reference>
<dbReference type="EMBL" id="CP074371">
    <property type="protein sequence ID" value="QVI25254.1"/>
    <property type="molecule type" value="Genomic_DNA"/>
</dbReference>
<dbReference type="Pfam" id="PF11706">
    <property type="entry name" value="zf-CGNR"/>
    <property type="match status" value="1"/>
</dbReference>
<protein>
    <submittedName>
        <fullName evidence="2">CGNR zinc finger domain-containing protein</fullName>
    </submittedName>
</protein>
<dbReference type="PANTHER" id="PTHR35525:SF3">
    <property type="entry name" value="BLL6575 PROTEIN"/>
    <property type="match status" value="1"/>
</dbReference>
<dbReference type="InterPro" id="IPR021005">
    <property type="entry name" value="Znf_CGNR"/>
</dbReference>
<dbReference type="InterPro" id="IPR023286">
    <property type="entry name" value="ABATE_dom_sf"/>
</dbReference>